<dbReference type="Proteomes" id="UP000006729">
    <property type="component" value="Chromosome 16"/>
</dbReference>
<dbReference type="EC" id="3.2.1.78" evidence="3"/>
<evidence type="ECO:0000256" key="5">
    <source>
        <dbReference type="ARBA" id="ARBA00023295"/>
    </source>
</evidence>
<proteinExistence type="inferred from homology"/>
<organism evidence="7 8">
    <name type="scientific">Populus trichocarpa</name>
    <name type="common">Western balsam poplar</name>
    <name type="synonym">Populus balsamifera subsp. trichocarpa</name>
    <dbReference type="NCBI Taxonomy" id="3694"/>
    <lineage>
        <taxon>Eukaryota</taxon>
        <taxon>Viridiplantae</taxon>
        <taxon>Streptophyta</taxon>
        <taxon>Embryophyta</taxon>
        <taxon>Tracheophyta</taxon>
        <taxon>Spermatophyta</taxon>
        <taxon>Magnoliopsida</taxon>
        <taxon>eudicotyledons</taxon>
        <taxon>Gunneridae</taxon>
        <taxon>Pentapetalae</taxon>
        <taxon>rosids</taxon>
        <taxon>fabids</taxon>
        <taxon>Malpighiales</taxon>
        <taxon>Salicaceae</taxon>
        <taxon>Saliceae</taxon>
        <taxon>Populus</taxon>
    </lineage>
</organism>
<evidence type="ECO:0000256" key="4">
    <source>
        <dbReference type="ARBA" id="ARBA00022801"/>
    </source>
</evidence>
<sequence>MSLHQMTHSFRTQLLKITSRLIYIKAVVKRKNSLSGVRYSEEPAIFAWELMNEPRCSSSSSAPALQAWIAEMAAYIKSLDKRHLVTVGLEGFYGLNTTNKSEVNPGIRAASLGSDFIPNSAISNIDFASVHAYPDRWIPHADLEAKTSYLSHWVDSHISDGDIALRKPVLFKEVGSSRHVDEKGVFDRDVLLKTVYDKIYESAKKRRAGAFIWQLLVEGVDGYTDKTTIM</sequence>
<evidence type="ECO:0000313" key="8">
    <source>
        <dbReference type="Proteomes" id="UP000006729"/>
    </source>
</evidence>
<protein>
    <recommendedName>
        <fullName evidence="3">mannan endo-1,4-beta-mannosidase</fullName>
        <ecNumber evidence="3">3.2.1.78</ecNumber>
    </recommendedName>
</protein>
<dbReference type="InterPro" id="IPR017853">
    <property type="entry name" value="GH"/>
</dbReference>
<dbReference type="EMBL" id="CM009305">
    <property type="protein sequence ID" value="RQP01158.1"/>
    <property type="molecule type" value="Genomic_DNA"/>
</dbReference>
<comment type="catalytic activity">
    <reaction evidence="1">
        <text>Random hydrolysis of (1-&gt;4)-beta-D-mannosidic linkages in mannans, galactomannans and glucomannans.</text>
        <dbReference type="EC" id="3.2.1.78"/>
    </reaction>
</comment>
<keyword evidence="4" id="KW-0378">Hydrolase</keyword>
<dbReference type="Pfam" id="PF26410">
    <property type="entry name" value="GH5_mannosidase"/>
    <property type="match status" value="1"/>
</dbReference>
<dbReference type="InterPro" id="IPR001547">
    <property type="entry name" value="Glyco_hydro_5"/>
</dbReference>
<dbReference type="GO" id="GO:0016985">
    <property type="term" value="F:mannan endo-1,4-beta-mannosidase activity"/>
    <property type="evidence" value="ECO:0000318"/>
    <property type="project" value="GO_Central"/>
</dbReference>
<evidence type="ECO:0000313" key="7">
    <source>
        <dbReference type="EMBL" id="RQP01158.1"/>
    </source>
</evidence>
<dbReference type="AlphaFoldDB" id="A0A3N7G1T1"/>
<evidence type="ECO:0000256" key="2">
    <source>
        <dbReference type="ARBA" id="ARBA00005641"/>
    </source>
</evidence>
<dbReference type="PANTHER" id="PTHR31451">
    <property type="match status" value="1"/>
</dbReference>
<accession>A0A3N7G1T1</accession>
<dbReference type="GO" id="GO:0000272">
    <property type="term" value="P:polysaccharide catabolic process"/>
    <property type="evidence" value="ECO:0007669"/>
    <property type="project" value="InterPro"/>
</dbReference>
<dbReference type="STRING" id="3694.A0A3N7G1T1"/>
<dbReference type="InterPro" id="IPR045053">
    <property type="entry name" value="MAN-like"/>
</dbReference>
<name>A0A3N7G1T1_POPTR</name>
<evidence type="ECO:0000259" key="6">
    <source>
        <dbReference type="Pfam" id="PF26410"/>
    </source>
</evidence>
<dbReference type="InParanoid" id="A0A3N7G1T1"/>
<keyword evidence="5" id="KW-0326">Glycosidase</keyword>
<evidence type="ECO:0000256" key="3">
    <source>
        <dbReference type="ARBA" id="ARBA00012706"/>
    </source>
</evidence>
<feature type="domain" description="Glycoside hydrolase family 5" evidence="6">
    <location>
        <begin position="24"/>
        <end position="213"/>
    </location>
</feature>
<dbReference type="PANTHER" id="PTHR31451:SF51">
    <property type="entry name" value="MANNAN ENDO-1,4-BETA-MANNOSIDASE 6"/>
    <property type="match status" value="1"/>
</dbReference>
<dbReference type="Gene3D" id="3.20.20.80">
    <property type="entry name" value="Glycosidases"/>
    <property type="match status" value="1"/>
</dbReference>
<gene>
    <name evidence="7" type="ORF">POPTR_016G014801</name>
</gene>
<evidence type="ECO:0000256" key="1">
    <source>
        <dbReference type="ARBA" id="ARBA00001678"/>
    </source>
</evidence>
<reference evidence="7 8" key="1">
    <citation type="journal article" date="2006" name="Science">
        <title>The genome of black cottonwood, Populus trichocarpa (Torr. &amp; Gray).</title>
        <authorList>
            <person name="Tuskan G.A."/>
            <person name="Difazio S."/>
            <person name="Jansson S."/>
            <person name="Bohlmann J."/>
            <person name="Grigoriev I."/>
            <person name="Hellsten U."/>
            <person name="Putnam N."/>
            <person name="Ralph S."/>
            <person name="Rombauts S."/>
            <person name="Salamov A."/>
            <person name="Schein J."/>
            <person name="Sterck L."/>
            <person name="Aerts A."/>
            <person name="Bhalerao R.R."/>
            <person name="Bhalerao R.P."/>
            <person name="Blaudez D."/>
            <person name="Boerjan W."/>
            <person name="Brun A."/>
            <person name="Brunner A."/>
            <person name="Busov V."/>
            <person name="Campbell M."/>
            <person name="Carlson J."/>
            <person name="Chalot M."/>
            <person name="Chapman J."/>
            <person name="Chen G.L."/>
            <person name="Cooper D."/>
            <person name="Coutinho P.M."/>
            <person name="Couturier J."/>
            <person name="Covert S."/>
            <person name="Cronk Q."/>
            <person name="Cunningham R."/>
            <person name="Davis J."/>
            <person name="Degroeve S."/>
            <person name="Dejardin A."/>
            <person name="Depamphilis C."/>
            <person name="Detter J."/>
            <person name="Dirks B."/>
            <person name="Dubchak I."/>
            <person name="Duplessis S."/>
            <person name="Ehlting J."/>
            <person name="Ellis B."/>
            <person name="Gendler K."/>
            <person name="Goodstein D."/>
            <person name="Gribskov M."/>
            <person name="Grimwood J."/>
            <person name="Groover A."/>
            <person name="Gunter L."/>
            <person name="Hamberger B."/>
            <person name="Heinze B."/>
            <person name="Helariutta Y."/>
            <person name="Henrissat B."/>
            <person name="Holligan D."/>
            <person name="Holt R."/>
            <person name="Huang W."/>
            <person name="Islam-Faridi N."/>
            <person name="Jones S."/>
            <person name="Jones-Rhoades M."/>
            <person name="Jorgensen R."/>
            <person name="Joshi C."/>
            <person name="Kangasjarvi J."/>
            <person name="Karlsson J."/>
            <person name="Kelleher C."/>
            <person name="Kirkpatrick R."/>
            <person name="Kirst M."/>
            <person name="Kohler A."/>
            <person name="Kalluri U."/>
            <person name="Larimer F."/>
            <person name="Leebens-Mack J."/>
            <person name="Leple J.C."/>
            <person name="Locascio P."/>
            <person name="Lou Y."/>
            <person name="Lucas S."/>
            <person name="Martin F."/>
            <person name="Montanini B."/>
            <person name="Napoli C."/>
            <person name="Nelson D.R."/>
            <person name="Nelson C."/>
            <person name="Nieminen K."/>
            <person name="Nilsson O."/>
            <person name="Pereda V."/>
            <person name="Peter G."/>
            <person name="Philippe R."/>
            <person name="Pilate G."/>
            <person name="Poliakov A."/>
            <person name="Razumovskaya J."/>
            <person name="Richardson P."/>
            <person name="Rinaldi C."/>
            <person name="Ritland K."/>
            <person name="Rouze P."/>
            <person name="Ryaboy D."/>
            <person name="Schmutz J."/>
            <person name="Schrader J."/>
            <person name="Segerman B."/>
            <person name="Shin H."/>
            <person name="Siddiqui A."/>
            <person name="Sterky F."/>
            <person name="Terry A."/>
            <person name="Tsai C.J."/>
            <person name="Uberbacher E."/>
            <person name="Unneberg P."/>
            <person name="Vahala J."/>
            <person name="Wall K."/>
            <person name="Wessler S."/>
            <person name="Yang G."/>
            <person name="Yin T."/>
            <person name="Douglas C."/>
            <person name="Marra M."/>
            <person name="Sandberg G."/>
            <person name="Van de Peer Y."/>
            <person name="Rokhsar D."/>
        </authorList>
    </citation>
    <scope>NUCLEOTIDE SEQUENCE [LARGE SCALE GENOMIC DNA]</scope>
    <source>
        <strain evidence="8">cv. Nisqually</strain>
    </source>
</reference>
<keyword evidence="8" id="KW-1185">Reference proteome</keyword>
<dbReference type="SUPFAM" id="SSF51445">
    <property type="entry name" value="(Trans)glycosidases"/>
    <property type="match status" value="1"/>
</dbReference>
<comment type="similarity">
    <text evidence="2">Belongs to the glycosyl hydrolase 5 (cellulase A) family.</text>
</comment>